<evidence type="ECO:0000313" key="3">
    <source>
        <dbReference type="Proteomes" id="UP000825935"/>
    </source>
</evidence>
<dbReference type="SUPFAM" id="SSF54518">
    <property type="entry name" value="Tubby C-terminal domain-like"/>
    <property type="match status" value="1"/>
</dbReference>
<comment type="similarity">
    <text evidence="1">Belongs to the LOR family.</text>
</comment>
<protein>
    <submittedName>
        <fullName evidence="2">Uncharacterized protein</fullName>
    </submittedName>
</protein>
<sequence length="189" mass="21879">MHFHIYPEQYKADIPVELTVSEKAMSLSGESYNVTNAQGEIVFKMDGHVLSIRDRCVLQDHHGHAILVARKKLRSMHERWEVAKGEHFDDDKIIFSVKKSSMVQMKTHLKVFLKGNENDDCPDFEVKGNFFEREAQIFHKDQLIAEVKRKYSVGNVLMDKHTFSVIIHPNVDQSFVVALVIITDRIQED</sequence>
<dbReference type="OMA" id="MFKVKEP"/>
<dbReference type="PANTHER" id="PTHR31087">
    <property type="match status" value="1"/>
</dbReference>
<keyword evidence="3" id="KW-1185">Reference proteome</keyword>
<dbReference type="InterPro" id="IPR038595">
    <property type="entry name" value="LOR_sf"/>
</dbReference>
<dbReference type="AlphaFoldDB" id="A0A8T2QR53"/>
<gene>
    <name evidence="2" type="ORF">KP509_32G016800</name>
</gene>
<reference evidence="2" key="1">
    <citation type="submission" date="2021-08" db="EMBL/GenBank/DDBJ databases">
        <title>WGS assembly of Ceratopteris richardii.</title>
        <authorList>
            <person name="Marchant D.B."/>
            <person name="Chen G."/>
            <person name="Jenkins J."/>
            <person name="Shu S."/>
            <person name="Leebens-Mack J."/>
            <person name="Grimwood J."/>
            <person name="Schmutz J."/>
            <person name="Soltis P."/>
            <person name="Soltis D."/>
            <person name="Chen Z.-H."/>
        </authorList>
    </citation>
    <scope>NUCLEOTIDE SEQUENCE</scope>
    <source>
        <strain evidence="2">Whitten #5841</strain>
        <tissue evidence="2">Leaf</tissue>
    </source>
</reference>
<dbReference type="Pfam" id="PF04525">
    <property type="entry name" value="LOR"/>
    <property type="match status" value="1"/>
</dbReference>
<dbReference type="InterPro" id="IPR025659">
    <property type="entry name" value="Tubby-like_C"/>
</dbReference>
<evidence type="ECO:0000313" key="2">
    <source>
        <dbReference type="EMBL" id="KAH7286662.1"/>
    </source>
</evidence>
<proteinExistence type="inferred from homology"/>
<comment type="caution">
    <text evidence="2">The sequence shown here is derived from an EMBL/GenBank/DDBJ whole genome shotgun (WGS) entry which is preliminary data.</text>
</comment>
<dbReference type="EMBL" id="CM035437">
    <property type="protein sequence ID" value="KAH7286662.1"/>
    <property type="molecule type" value="Genomic_DNA"/>
</dbReference>
<dbReference type="Proteomes" id="UP000825935">
    <property type="component" value="Chromosome 32"/>
</dbReference>
<accession>A0A8T2QR53</accession>
<name>A0A8T2QR53_CERRI</name>
<organism evidence="2 3">
    <name type="scientific">Ceratopteris richardii</name>
    <name type="common">Triangle waterfern</name>
    <dbReference type="NCBI Taxonomy" id="49495"/>
    <lineage>
        <taxon>Eukaryota</taxon>
        <taxon>Viridiplantae</taxon>
        <taxon>Streptophyta</taxon>
        <taxon>Embryophyta</taxon>
        <taxon>Tracheophyta</taxon>
        <taxon>Polypodiopsida</taxon>
        <taxon>Polypodiidae</taxon>
        <taxon>Polypodiales</taxon>
        <taxon>Pteridineae</taxon>
        <taxon>Pteridaceae</taxon>
        <taxon>Parkerioideae</taxon>
        <taxon>Ceratopteris</taxon>
    </lineage>
</organism>
<dbReference type="InterPro" id="IPR007612">
    <property type="entry name" value="LOR"/>
</dbReference>
<dbReference type="Gene3D" id="2.40.160.200">
    <property type="entry name" value="LURP1-related"/>
    <property type="match status" value="1"/>
</dbReference>
<dbReference type="OrthoDB" id="97518at2759"/>
<evidence type="ECO:0000256" key="1">
    <source>
        <dbReference type="ARBA" id="ARBA00005437"/>
    </source>
</evidence>
<dbReference type="PANTHER" id="PTHR31087:SF161">
    <property type="entry name" value="TUBBY C 2 FAMILY PROTEIN"/>
    <property type="match status" value="1"/>
</dbReference>